<dbReference type="EMBL" id="JACJQH010000016">
    <property type="protein sequence ID" value="MBD2196209.1"/>
    <property type="molecule type" value="Genomic_DNA"/>
</dbReference>
<dbReference type="RefSeq" id="WP_190541234.1">
    <property type="nucleotide sequence ID" value="NZ_CAWPNO010000047.1"/>
</dbReference>
<organism evidence="2 3">
    <name type="scientific">Calothrix parietina FACHB-288</name>
    <dbReference type="NCBI Taxonomy" id="2692896"/>
    <lineage>
        <taxon>Bacteria</taxon>
        <taxon>Bacillati</taxon>
        <taxon>Cyanobacteriota</taxon>
        <taxon>Cyanophyceae</taxon>
        <taxon>Nostocales</taxon>
        <taxon>Calotrichaceae</taxon>
        <taxon>Calothrix</taxon>
    </lineage>
</organism>
<evidence type="ECO:0000313" key="2">
    <source>
        <dbReference type="EMBL" id="MBD2196209.1"/>
    </source>
</evidence>
<keyword evidence="1" id="KW-0812">Transmembrane</keyword>
<gene>
    <name evidence="2" type="ORF">H6G24_11985</name>
</gene>
<evidence type="ECO:0000256" key="1">
    <source>
        <dbReference type="SAM" id="Phobius"/>
    </source>
</evidence>
<comment type="caution">
    <text evidence="2">The sequence shown here is derived from an EMBL/GenBank/DDBJ whole genome shotgun (WGS) entry which is preliminary data.</text>
</comment>
<reference evidence="2 3" key="1">
    <citation type="journal article" date="2020" name="ISME J.">
        <title>Comparative genomics reveals insights into cyanobacterial evolution and habitat adaptation.</title>
        <authorList>
            <person name="Chen M.Y."/>
            <person name="Teng W.K."/>
            <person name="Zhao L."/>
            <person name="Hu C.X."/>
            <person name="Zhou Y.K."/>
            <person name="Han B.P."/>
            <person name="Song L.R."/>
            <person name="Shu W.S."/>
        </authorList>
    </citation>
    <scope>NUCLEOTIDE SEQUENCE [LARGE SCALE GENOMIC DNA]</scope>
    <source>
        <strain evidence="2 3">FACHB-288</strain>
    </source>
</reference>
<protein>
    <submittedName>
        <fullName evidence="2">Uncharacterized protein</fullName>
    </submittedName>
</protein>
<keyword evidence="1" id="KW-1133">Transmembrane helix</keyword>
<sequence length="49" mass="5452">MYSATPDAIAVPDYSSLSIIRVIPVPTAFLALTASVIPRKKRPLIRERR</sequence>
<feature type="transmembrane region" description="Helical" evidence="1">
    <location>
        <begin position="19"/>
        <end position="38"/>
    </location>
</feature>
<accession>A0ABR8A8P8</accession>
<evidence type="ECO:0000313" key="3">
    <source>
        <dbReference type="Proteomes" id="UP000658514"/>
    </source>
</evidence>
<proteinExistence type="predicted"/>
<keyword evidence="3" id="KW-1185">Reference proteome</keyword>
<keyword evidence="1" id="KW-0472">Membrane</keyword>
<name>A0ABR8A8P8_9CYAN</name>
<dbReference type="Proteomes" id="UP000658514">
    <property type="component" value="Unassembled WGS sequence"/>
</dbReference>